<dbReference type="EMBL" id="UFVQ01000003">
    <property type="protein sequence ID" value="STD02908.1"/>
    <property type="molecule type" value="Genomic_DNA"/>
</dbReference>
<evidence type="ECO:0000313" key="3">
    <source>
        <dbReference type="Proteomes" id="UP000255224"/>
    </source>
</evidence>
<dbReference type="Proteomes" id="UP000255224">
    <property type="component" value="Unassembled WGS sequence"/>
</dbReference>
<dbReference type="RefSeq" id="WP_073335020.1">
    <property type="nucleotide sequence ID" value="NZ_CP033920.1"/>
</dbReference>
<keyword evidence="4" id="KW-1185">Reference proteome</keyword>
<dbReference type="AlphaFoldDB" id="A0A1M7K4P3"/>
<dbReference type="EMBL" id="CP033920">
    <property type="protein sequence ID" value="AZA50893.1"/>
    <property type="molecule type" value="Genomic_DNA"/>
</dbReference>
<dbReference type="NCBIfam" id="NF047798">
    <property type="entry name" value="leader_Chryseo"/>
    <property type="match status" value="1"/>
</dbReference>
<protein>
    <submittedName>
        <fullName evidence="2">Uncharacterized protein</fullName>
    </submittedName>
</protein>
<dbReference type="InterPro" id="IPR058074">
    <property type="entry name" value="Bacteriocin-like"/>
</dbReference>
<dbReference type="Proteomes" id="UP000273270">
    <property type="component" value="Chromosome"/>
</dbReference>
<evidence type="ECO:0000313" key="2">
    <source>
        <dbReference type="EMBL" id="STD02908.1"/>
    </source>
</evidence>
<gene>
    <name evidence="1" type="ORF">EG346_23160</name>
    <name evidence="2" type="ORF">NCTC13533_03371</name>
</gene>
<organism evidence="2 3">
    <name type="scientific">Chryseobacterium carnipullorum</name>
    <dbReference type="NCBI Taxonomy" id="1124835"/>
    <lineage>
        <taxon>Bacteria</taxon>
        <taxon>Pseudomonadati</taxon>
        <taxon>Bacteroidota</taxon>
        <taxon>Flavobacteriia</taxon>
        <taxon>Flavobacteriales</taxon>
        <taxon>Weeksellaceae</taxon>
        <taxon>Chryseobacterium group</taxon>
        <taxon>Chryseobacterium</taxon>
    </lineage>
</organism>
<reference evidence="1" key="3">
    <citation type="submission" date="2018-11" db="EMBL/GenBank/DDBJ databases">
        <title>Proposal to divide the Flavobacteriaceae and reorganize its genera based on Amino Acid Identity values calculated from whole genome sequences.</title>
        <authorList>
            <person name="Nicholson A.C."/>
            <person name="Gulvik C.A."/>
            <person name="Whitney A.M."/>
            <person name="Humrighouse B.W."/>
            <person name="Bell M."/>
            <person name="Holmes B."/>
            <person name="Steigerwalt A."/>
            <person name="Villarma A."/>
            <person name="Sheth M."/>
            <person name="Batra D."/>
            <person name="Pryor J."/>
            <person name="Bernardet J.-F."/>
            <person name="Hugo C."/>
            <person name="Kampfer P."/>
            <person name="Newman J."/>
            <person name="Mcquiston J.R."/>
        </authorList>
    </citation>
    <scope>NUCLEOTIDE SEQUENCE [LARGE SCALE GENOMIC DNA]</scope>
    <source>
        <strain evidence="1">G0188</strain>
    </source>
</reference>
<dbReference type="OrthoDB" id="1264911at2"/>
<accession>A0A1M7K4P3</accession>
<sequence>MKNLKKLSRDQMRSLSGAVAAAIEAPCDGWKLCHANDDGSYGWGMCPASTGGTSCHNYACGGGFWC</sequence>
<evidence type="ECO:0000313" key="1">
    <source>
        <dbReference type="EMBL" id="AZA50893.1"/>
    </source>
</evidence>
<dbReference type="KEGG" id="ccau:EG346_23160"/>
<evidence type="ECO:0000313" key="4">
    <source>
        <dbReference type="Proteomes" id="UP000273270"/>
    </source>
</evidence>
<name>A0A1M7K4P3_CHRCU</name>
<reference evidence="4" key="2">
    <citation type="submission" date="2018-11" db="EMBL/GenBank/DDBJ databases">
        <title>Proposal to divide the Flavobacteriaceae and reorganize its genera based on Amino Acid Identity values calculated from whole genome sequences.</title>
        <authorList>
            <person name="Nicholson A.C."/>
            <person name="Gulvik C.A."/>
            <person name="Whitney A.M."/>
            <person name="Humrighouse B.W."/>
            <person name="Bell M."/>
            <person name="Holmes B."/>
            <person name="Steigerwalt A.G."/>
            <person name="Villarma A."/>
            <person name="Sheth M."/>
            <person name="Batra D."/>
            <person name="Pryor J."/>
            <person name="Bernardet J.-F."/>
            <person name="Hugo C."/>
            <person name="Kampfer P."/>
            <person name="Newman J."/>
            <person name="McQuiston J.R."/>
        </authorList>
    </citation>
    <scope>NUCLEOTIDE SEQUENCE [LARGE SCALE GENOMIC DNA]</scope>
    <source>
        <strain evidence="4">G0188</strain>
    </source>
</reference>
<proteinExistence type="predicted"/>
<reference evidence="2 3" key="1">
    <citation type="submission" date="2018-06" db="EMBL/GenBank/DDBJ databases">
        <authorList>
            <consortium name="Pathogen Informatics"/>
            <person name="Doyle S."/>
        </authorList>
    </citation>
    <scope>NUCLEOTIDE SEQUENCE [LARGE SCALE GENOMIC DNA]</scope>
    <source>
        <strain evidence="2 3">NCTC13533</strain>
    </source>
</reference>